<evidence type="ECO:0000313" key="2">
    <source>
        <dbReference type="Proteomes" id="UP000521872"/>
    </source>
</evidence>
<comment type="caution">
    <text evidence="1">The sequence shown here is derived from an EMBL/GenBank/DDBJ whole genome shotgun (WGS) entry which is preliminary data.</text>
</comment>
<dbReference type="Proteomes" id="UP000521872">
    <property type="component" value="Unassembled WGS sequence"/>
</dbReference>
<protein>
    <submittedName>
        <fullName evidence="1">Uncharacterized protein</fullName>
    </submittedName>
</protein>
<name>A0A8H4R7C6_9AGAR</name>
<dbReference type="AlphaFoldDB" id="A0A8H4R7C6"/>
<reference evidence="1 2" key="1">
    <citation type="submission" date="2019-12" db="EMBL/GenBank/DDBJ databases">
        <authorList>
            <person name="Floudas D."/>
            <person name="Bentzer J."/>
            <person name="Ahren D."/>
            <person name="Johansson T."/>
            <person name="Persson P."/>
            <person name="Tunlid A."/>
        </authorList>
    </citation>
    <scope>NUCLEOTIDE SEQUENCE [LARGE SCALE GENOMIC DNA]</scope>
    <source>
        <strain evidence="1 2">CBS 102.39</strain>
    </source>
</reference>
<keyword evidence="2" id="KW-1185">Reference proteome</keyword>
<accession>A0A8H4R7C6</accession>
<sequence>MNLNTISSSNVLQELSRLHPQATSAQTTIPTGKMIRKYFCLTSSMSLGDMYLTLERRSVFASFASFASLQRRQRRQRRIGRFADEYLEFDSTWAIPWDLIPALFGSPSDPDRRPLKQFIFNKSENYGDDHITPKKDIPPLLDLRKAGFDFQYRDSNLKDRDLFRVSLDFHNLSVPF</sequence>
<proteinExistence type="predicted"/>
<dbReference type="EMBL" id="JAACJL010000001">
    <property type="protein sequence ID" value="KAF4623485.1"/>
    <property type="molecule type" value="Genomic_DNA"/>
</dbReference>
<gene>
    <name evidence="1" type="ORF">D9613_001438</name>
</gene>
<evidence type="ECO:0000313" key="1">
    <source>
        <dbReference type="EMBL" id="KAF4623485.1"/>
    </source>
</evidence>
<organism evidence="1 2">
    <name type="scientific">Agrocybe pediades</name>
    <dbReference type="NCBI Taxonomy" id="84607"/>
    <lineage>
        <taxon>Eukaryota</taxon>
        <taxon>Fungi</taxon>
        <taxon>Dikarya</taxon>
        <taxon>Basidiomycota</taxon>
        <taxon>Agaricomycotina</taxon>
        <taxon>Agaricomycetes</taxon>
        <taxon>Agaricomycetidae</taxon>
        <taxon>Agaricales</taxon>
        <taxon>Agaricineae</taxon>
        <taxon>Strophariaceae</taxon>
        <taxon>Agrocybe</taxon>
    </lineage>
</organism>